<dbReference type="InterPro" id="IPR036259">
    <property type="entry name" value="MFS_trans_sf"/>
</dbReference>
<dbReference type="Proteomes" id="UP000799092">
    <property type="component" value="Unassembled WGS sequence"/>
</dbReference>
<evidence type="ECO:0000259" key="9">
    <source>
        <dbReference type="PROSITE" id="PS50850"/>
    </source>
</evidence>
<dbReference type="InterPro" id="IPR011701">
    <property type="entry name" value="MFS"/>
</dbReference>
<evidence type="ECO:0000256" key="1">
    <source>
        <dbReference type="ARBA" id="ARBA00004651"/>
    </source>
</evidence>
<feature type="transmembrane region" description="Helical" evidence="8">
    <location>
        <begin position="273"/>
        <end position="293"/>
    </location>
</feature>
<evidence type="ECO:0000256" key="2">
    <source>
        <dbReference type="ARBA" id="ARBA00008335"/>
    </source>
</evidence>
<feature type="transmembrane region" description="Helical" evidence="8">
    <location>
        <begin position="332"/>
        <end position="349"/>
    </location>
</feature>
<evidence type="ECO:0000256" key="4">
    <source>
        <dbReference type="ARBA" id="ARBA00022475"/>
    </source>
</evidence>
<dbReference type="GO" id="GO:0005886">
    <property type="term" value="C:plasma membrane"/>
    <property type="evidence" value="ECO:0007669"/>
    <property type="project" value="UniProtKB-SubCell"/>
</dbReference>
<comment type="similarity">
    <text evidence="2">Belongs to the major facilitator superfamily.</text>
</comment>
<feature type="transmembrane region" description="Helical" evidence="8">
    <location>
        <begin position="41"/>
        <end position="62"/>
    </location>
</feature>
<evidence type="ECO:0000256" key="7">
    <source>
        <dbReference type="ARBA" id="ARBA00023136"/>
    </source>
</evidence>
<feature type="transmembrane region" description="Helical" evidence="8">
    <location>
        <begin position="74"/>
        <end position="93"/>
    </location>
</feature>
<dbReference type="Gene3D" id="1.20.1250.20">
    <property type="entry name" value="MFS general substrate transporter like domains"/>
    <property type="match status" value="1"/>
</dbReference>
<evidence type="ECO:0000313" key="10">
    <source>
        <dbReference type="EMBL" id="MRH44174.1"/>
    </source>
</evidence>
<feature type="transmembrane region" description="Helical" evidence="8">
    <location>
        <begin position="12"/>
        <end position="29"/>
    </location>
</feature>
<dbReference type="InterPro" id="IPR020846">
    <property type="entry name" value="MFS_dom"/>
</dbReference>
<keyword evidence="11" id="KW-1185">Reference proteome</keyword>
<feature type="transmembrane region" description="Helical" evidence="8">
    <location>
        <begin position="128"/>
        <end position="154"/>
    </location>
</feature>
<proteinExistence type="inferred from homology"/>
<evidence type="ECO:0000256" key="3">
    <source>
        <dbReference type="ARBA" id="ARBA00022448"/>
    </source>
</evidence>
<feature type="transmembrane region" description="Helical" evidence="8">
    <location>
        <begin position="99"/>
        <end position="121"/>
    </location>
</feature>
<keyword evidence="7 8" id="KW-0472">Membrane</keyword>
<feature type="domain" description="Major facilitator superfamily (MFS) profile" evidence="9">
    <location>
        <begin position="1"/>
        <end position="380"/>
    </location>
</feature>
<comment type="caution">
    <text evidence="10">The sequence shown here is derived from an EMBL/GenBank/DDBJ whole genome shotgun (WGS) entry which is preliminary data.</text>
</comment>
<feature type="transmembrane region" description="Helical" evidence="8">
    <location>
        <begin position="299"/>
        <end position="320"/>
    </location>
</feature>
<evidence type="ECO:0000256" key="6">
    <source>
        <dbReference type="ARBA" id="ARBA00022989"/>
    </source>
</evidence>
<dbReference type="OrthoDB" id="9781156at2"/>
<evidence type="ECO:0000256" key="8">
    <source>
        <dbReference type="SAM" id="Phobius"/>
    </source>
</evidence>
<dbReference type="AlphaFoldDB" id="A0A6A8DEZ5"/>
<dbReference type="SUPFAM" id="SSF103473">
    <property type="entry name" value="MFS general substrate transporter"/>
    <property type="match status" value="1"/>
</dbReference>
<dbReference type="PANTHER" id="PTHR43271:SF2">
    <property type="entry name" value="BLL2771 PROTEIN"/>
    <property type="match status" value="1"/>
</dbReference>
<protein>
    <submittedName>
        <fullName evidence="10">MFS transporter</fullName>
    </submittedName>
</protein>
<keyword evidence="6 8" id="KW-1133">Transmembrane helix</keyword>
<dbReference type="PANTHER" id="PTHR43271">
    <property type="entry name" value="BLL2771 PROTEIN"/>
    <property type="match status" value="1"/>
</dbReference>
<reference evidence="10" key="1">
    <citation type="submission" date="2019-11" db="EMBL/GenBank/DDBJ databases">
        <authorList>
            <person name="Li J."/>
        </authorList>
    </citation>
    <scope>NUCLEOTIDE SEQUENCE</scope>
    <source>
        <strain evidence="10">B6B</strain>
    </source>
</reference>
<name>A0A6A8DEZ5_9BACI</name>
<feature type="transmembrane region" description="Helical" evidence="8">
    <location>
        <begin position="160"/>
        <end position="182"/>
    </location>
</feature>
<keyword evidence="4" id="KW-1003">Cell membrane</keyword>
<dbReference type="GO" id="GO:0022857">
    <property type="term" value="F:transmembrane transporter activity"/>
    <property type="evidence" value="ECO:0007669"/>
    <property type="project" value="InterPro"/>
</dbReference>
<feature type="transmembrane region" description="Helical" evidence="8">
    <location>
        <begin position="247"/>
        <end position="266"/>
    </location>
</feature>
<feature type="transmembrane region" description="Helical" evidence="8">
    <location>
        <begin position="355"/>
        <end position="372"/>
    </location>
</feature>
<gene>
    <name evidence="10" type="ORF">GH741_16145</name>
</gene>
<dbReference type="Pfam" id="PF07690">
    <property type="entry name" value="MFS_1"/>
    <property type="match status" value="1"/>
</dbReference>
<organism evidence="10 11">
    <name type="scientific">Aquibacillus halophilus</name>
    <dbReference type="NCBI Taxonomy" id="930132"/>
    <lineage>
        <taxon>Bacteria</taxon>
        <taxon>Bacillati</taxon>
        <taxon>Bacillota</taxon>
        <taxon>Bacilli</taxon>
        <taxon>Bacillales</taxon>
        <taxon>Bacillaceae</taxon>
        <taxon>Aquibacillus</taxon>
    </lineage>
</organism>
<dbReference type="EMBL" id="WJNG01000014">
    <property type="protein sequence ID" value="MRH44174.1"/>
    <property type="molecule type" value="Genomic_DNA"/>
</dbReference>
<evidence type="ECO:0000313" key="11">
    <source>
        <dbReference type="Proteomes" id="UP000799092"/>
    </source>
</evidence>
<keyword evidence="5 8" id="KW-0812">Transmembrane</keyword>
<dbReference type="PROSITE" id="PS50850">
    <property type="entry name" value="MFS"/>
    <property type="match status" value="1"/>
</dbReference>
<accession>A0A6A8DEZ5</accession>
<comment type="subcellular location">
    <subcellularLocation>
        <location evidence="1">Cell membrane</location>
        <topology evidence="1">Multi-pass membrane protein</topology>
    </subcellularLocation>
</comment>
<evidence type="ECO:0000256" key="5">
    <source>
        <dbReference type="ARBA" id="ARBA00022692"/>
    </source>
</evidence>
<sequence length="380" mass="42264">MMSKQITTAGTLIYCSVFIASSIYVMIPLQPMLAEMYDVSLSYVSLSSTLFVFPYAFGLLLFGVLADRLPLRNILLVGMGLLCLVTGLLSLSNSINSLIFLRIFQGILAACFAPVTFAYCFKHFEGSLQAVVIAMINTGFLFAGVFGQITSVFFTNLFTYQAVFVAFFFFYLSSLIGLFLTLQTSSSKKVFRQNNLFSTILSCFRHQSLRKLYSITFFLLLTIMLFYGSFEIFIFTEWRDFPFSLQLFRTISLIGIIPAFFASYLIKRFGPKNVLTFQLGVMVIGFIPAIIFLNVATALFASLLMIASTSLTIPIVVLLVGRHATTHKSTAVAVYSFTLLIGASLGSTLASYIPFTYVMILIPISFIGLCFFSRTLPDSN</sequence>
<feature type="transmembrane region" description="Helical" evidence="8">
    <location>
        <begin position="212"/>
        <end position="235"/>
    </location>
</feature>
<keyword evidence="3" id="KW-0813">Transport</keyword>